<reference evidence="9" key="1">
    <citation type="submission" date="2020-10" db="EMBL/GenBank/DDBJ databases">
        <title>Chromosome-scale genome assembly of the Allis shad, Alosa alosa.</title>
        <authorList>
            <person name="Margot Z."/>
            <person name="Christophe K."/>
            <person name="Cabau C."/>
            <person name="Louis A."/>
            <person name="Berthelot C."/>
            <person name="Parey E."/>
            <person name="Roest Crollius H."/>
            <person name="Montfort J."/>
            <person name="Robinson-Rechavi M."/>
            <person name="Bucao C."/>
            <person name="Bouchez O."/>
            <person name="Gislard M."/>
            <person name="Lluch J."/>
            <person name="Milhes M."/>
            <person name="Lampietro C."/>
            <person name="Lopez Roques C."/>
            <person name="Donnadieu C."/>
            <person name="Braasch I."/>
            <person name="Desvignes T."/>
            <person name="Postlethwait J."/>
            <person name="Bobe J."/>
            <person name="Guiguen Y."/>
        </authorList>
    </citation>
    <scope>NUCLEOTIDE SEQUENCE</scope>
    <source>
        <strain evidence="9">M-15738</strain>
        <tissue evidence="9">Blood</tissue>
    </source>
</reference>
<feature type="transmembrane region" description="Helical" evidence="8">
    <location>
        <begin position="153"/>
        <end position="177"/>
    </location>
</feature>
<dbReference type="AlphaFoldDB" id="A0AAV6GQM9"/>
<evidence type="ECO:0000256" key="2">
    <source>
        <dbReference type="ARBA" id="ARBA00022427"/>
    </source>
</evidence>
<dbReference type="InterPro" id="IPR004031">
    <property type="entry name" value="PMP22/EMP/MP20/Claudin"/>
</dbReference>
<keyword evidence="4 8" id="KW-0812">Transmembrane</keyword>
<comment type="subcellular location">
    <subcellularLocation>
        <location evidence="8">Cell junction</location>
        <location evidence="8">Tight junction</location>
    </subcellularLocation>
    <subcellularLocation>
        <location evidence="8">Cell membrane</location>
        <topology evidence="8">Multi-pass membrane protein</topology>
    </subcellularLocation>
</comment>
<feature type="transmembrane region" description="Helical" evidence="8">
    <location>
        <begin position="6"/>
        <end position="27"/>
    </location>
</feature>
<dbReference type="Proteomes" id="UP000823561">
    <property type="component" value="Chromosome 9"/>
</dbReference>
<feature type="transmembrane region" description="Helical" evidence="8">
    <location>
        <begin position="118"/>
        <end position="141"/>
    </location>
</feature>
<comment type="caution">
    <text evidence="9">The sequence shown here is derived from an EMBL/GenBank/DDBJ whole genome shotgun (WGS) entry which is preliminary data.</text>
</comment>
<evidence type="ECO:0000256" key="8">
    <source>
        <dbReference type="RuleBase" id="RU060637"/>
    </source>
</evidence>
<keyword evidence="5 8" id="KW-0965">Cell junction</keyword>
<comment type="similarity">
    <text evidence="1 8">Belongs to the claudin family.</text>
</comment>
<keyword evidence="10" id="KW-1185">Reference proteome</keyword>
<dbReference type="PRINTS" id="PR01077">
    <property type="entry name" value="CLAUDIN"/>
</dbReference>
<dbReference type="GO" id="GO:0005198">
    <property type="term" value="F:structural molecule activity"/>
    <property type="evidence" value="ECO:0007669"/>
    <property type="project" value="InterPro"/>
</dbReference>
<accession>A0AAV6GQM9</accession>
<dbReference type="Pfam" id="PF00822">
    <property type="entry name" value="PMP22_Claudin"/>
    <property type="match status" value="1"/>
</dbReference>
<keyword evidence="7 8" id="KW-0472">Membrane</keyword>
<dbReference type="GO" id="GO:0005886">
    <property type="term" value="C:plasma membrane"/>
    <property type="evidence" value="ECO:0007669"/>
    <property type="project" value="UniProtKB-SubCell"/>
</dbReference>
<proteinExistence type="inferred from homology"/>
<evidence type="ECO:0000256" key="7">
    <source>
        <dbReference type="ARBA" id="ARBA00023136"/>
    </source>
</evidence>
<dbReference type="PANTHER" id="PTHR12002">
    <property type="entry name" value="CLAUDIN"/>
    <property type="match status" value="1"/>
</dbReference>
<comment type="function">
    <text evidence="8">Claudins function as major constituents of the tight junction complexes that regulate the permeability of epithelia.</text>
</comment>
<dbReference type="PROSITE" id="PS01346">
    <property type="entry name" value="CLAUDIN"/>
    <property type="match status" value="1"/>
</dbReference>
<sequence>MANGCVQIVGCMSAFAGLICLMVATYASEWKILSHSTEGMVKSVVVRIGLWMACSVPVSKRWECTVYDSVLHVPLDIQVTRAIMIISIILSACGLAVVVLGMKYTLCLDKDKHVKNKVAFVGGILITVAGVCSLGIVSWYAHAVVNTQKPRPFLGKCLFLGWGGALLSITGGVLLSCCGLSQSTPRRGYTSPHSVQLASSKVYV</sequence>
<dbReference type="InterPro" id="IPR006187">
    <property type="entry name" value="Claudin"/>
</dbReference>
<evidence type="ECO:0000256" key="4">
    <source>
        <dbReference type="ARBA" id="ARBA00022692"/>
    </source>
</evidence>
<evidence type="ECO:0000256" key="1">
    <source>
        <dbReference type="ARBA" id="ARBA00008295"/>
    </source>
</evidence>
<name>A0AAV6GQM9_9TELE</name>
<keyword evidence="6 8" id="KW-1133">Transmembrane helix</keyword>
<organism evidence="9 10">
    <name type="scientific">Alosa alosa</name>
    <name type="common">allis shad</name>
    <dbReference type="NCBI Taxonomy" id="278164"/>
    <lineage>
        <taxon>Eukaryota</taxon>
        <taxon>Metazoa</taxon>
        <taxon>Chordata</taxon>
        <taxon>Craniata</taxon>
        <taxon>Vertebrata</taxon>
        <taxon>Euteleostomi</taxon>
        <taxon>Actinopterygii</taxon>
        <taxon>Neopterygii</taxon>
        <taxon>Teleostei</taxon>
        <taxon>Clupei</taxon>
        <taxon>Clupeiformes</taxon>
        <taxon>Clupeoidei</taxon>
        <taxon>Clupeidae</taxon>
        <taxon>Alosa</taxon>
    </lineage>
</organism>
<evidence type="ECO:0000256" key="3">
    <source>
        <dbReference type="ARBA" id="ARBA00022475"/>
    </source>
</evidence>
<evidence type="ECO:0000256" key="5">
    <source>
        <dbReference type="ARBA" id="ARBA00022949"/>
    </source>
</evidence>
<evidence type="ECO:0000313" key="10">
    <source>
        <dbReference type="Proteomes" id="UP000823561"/>
    </source>
</evidence>
<dbReference type="GO" id="GO:0005923">
    <property type="term" value="C:bicellular tight junction"/>
    <property type="evidence" value="ECO:0007669"/>
    <property type="project" value="UniProtKB-SubCell"/>
</dbReference>
<dbReference type="InterPro" id="IPR017974">
    <property type="entry name" value="Claudin_CS"/>
</dbReference>
<gene>
    <name evidence="9" type="ORF">AALO_G00125830</name>
</gene>
<keyword evidence="3 8" id="KW-1003">Cell membrane</keyword>
<feature type="transmembrane region" description="Helical" evidence="8">
    <location>
        <begin position="79"/>
        <end position="106"/>
    </location>
</feature>
<evidence type="ECO:0000313" key="9">
    <source>
        <dbReference type="EMBL" id="KAG5275907.1"/>
    </source>
</evidence>
<dbReference type="Gene3D" id="1.20.140.150">
    <property type="match status" value="1"/>
</dbReference>
<evidence type="ECO:0000256" key="6">
    <source>
        <dbReference type="ARBA" id="ARBA00022989"/>
    </source>
</evidence>
<protein>
    <recommendedName>
        <fullName evidence="8">Claudin</fullName>
    </recommendedName>
</protein>
<keyword evidence="2 8" id="KW-0796">Tight junction</keyword>
<dbReference type="EMBL" id="JADWDJ010000009">
    <property type="protein sequence ID" value="KAG5275907.1"/>
    <property type="molecule type" value="Genomic_DNA"/>
</dbReference>